<sequence>MAKKSSKKRSRQRIPKEDRQNLRLWAEGVREQILRPHLDKYAFERDLGWVKERAYLQKVCNEYHARVDWRVEDHEEPELGPYDPEALVEDETLPDDEEILKRARIKLLNKFMRESHAEKIAPVVAERWAEARANNEPGTAGKKEPKAGFRAAVAREVFAALPGEEKAAIAQRAKNEASEAKKAYDAAVK</sequence>
<protein>
    <submittedName>
        <fullName evidence="1">Uncharacterized protein</fullName>
    </submittedName>
</protein>
<dbReference type="Proteomes" id="UP001218188">
    <property type="component" value="Unassembled WGS sequence"/>
</dbReference>
<dbReference type="AlphaFoldDB" id="A0AAD6WTS8"/>
<dbReference type="EMBL" id="JARJCM010000160">
    <property type="protein sequence ID" value="KAJ7025072.1"/>
    <property type="molecule type" value="Genomic_DNA"/>
</dbReference>
<name>A0AAD6WTS8_9AGAR</name>
<keyword evidence="2" id="KW-1185">Reference proteome</keyword>
<accession>A0AAD6WTS8</accession>
<evidence type="ECO:0000313" key="1">
    <source>
        <dbReference type="EMBL" id="KAJ7025072.1"/>
    </source>
</evidence>
<proteinExistence type="predicted"/>
<comment type="caution">
    <text evidence="1">The sequence shown here is derived from an EMBL/GenBank/DDBJ whole genome shotgun (WGS) entry which is preliminary data.</text>
</comment>
<organism evidence="1 2">
    <name type="scientific">Mycena alexandri</name>
    <dbReference type="NCBI Taxonomy" id="1745969"/>
    <lineage>
        <taxon>Eukaryota</taxon>
        <taxon>Fungi</taxon>
        <taxon>Dikarya</taxon>
        <taxon>Basidiomycota</taxon>
        <taxon>Agaricomycotina</taxon>
        <taxon>Agaricomycetes</taxon>
        <taxon>Agaricomycetidae</taxon>
        <taxon>Agaricales</taxon>
        <taxon>Marasmiineae</taxon>
        <taxon>Mycenaceae</taxon>
        <taxon>Mycena</taxon>
    </lineage>
</organism>
<gene>
    <name evidence="1" type="ORF">C8F04DRAFT_1269684</name>
</gene>
<evidence type="ECO:0000313" key="2">
    <source>
        <dbReference type="Proteomes" id="UP001218188"/>
    </source>
</evidence>
<reference evidence="1" key="1">
    <citation type="submission" date="2023-03" db="EMBL/GenBank/DDBJ databases">
        <title>Massive genome expansion in bonnet fungi (Mycena s.s.) driven by repeated elements and novel gene families across ecological guilds.</title>
        <authorList>
            <consortium name="Lawrence Berkeley National Laboratory"/>
            <person name="Harder C.B."/>
            <person name="Miyauchi S."/>
            <person name="Viragh M."/>
            <person name="Kuo A."/>
            <person name="Thoen E."/>
            <person name="Andreopoulos B."/>
            <person name="Lu D."/>
            <person name="Skrede I."/>
            <person name="Drula E."/>
            <person name="Henrissat B."/>
            <person name="Morin E."/>
            <person name="Kohler A."/>
            <person name="Barry K."/>
            <person name="LaButti K."/>
            <person name="Morin E."/>
            <person name="Salamov A."/>
            <person name="Lipzen A."/>
            <person name="Mereny Z."/>
            <person name="Hegedus B."/>
            <person name="Baldrian P."/>
            <person name="Stursova M."/>
            <person name="Weitz H."/>
            <person name="Taylor A."/>
            <person name="Grigoriev I.V."/>
            <person name="Nagy L.G."/>
            <person name="Martin F."/>
            <person name="Kauserud H."/>
        </authorList>
    </citation>
    <scope>NUCLEOTIDE SEQUENCE</scope>
    <source>
        <strain evidence="1">CBHHK200</strain>
    </source>
</reference>